<dbReference type="AlphaFoldDB" id="A0A128EKR1"/>
<dbReference type="Proteomes" id="UP000069632">
    <property type="component" value="Unassembled WGS sequence"/>
</dbReference>
<evidence type="ECO:0000313" key="2">
    <source>
        <dbReference type="Proteomes" id="UP000069632"/>
    </source>
</evidence>
<organism evidence="1 2">
    <name type="scientific">Campylobacter geochelonis</name>
    <dbReference type="NCBI Taxonomy" id="1780362"/>
    <lineage>
        <taxon>Bacteria</taxon>
        <taxon>Pseudomonadati</taxon>
        <taxon>Campylobacterota</taxon>
        <taxon>Epsilonproteobacteria</taxon>
        <taxon>Campylobacterales</taxon>
        <taxon>Campylobacteraceae</taxon>
        <taxon>Campylobacter</taxon>
    </lineage>
</organism>
<evidence type="ECO:0000313" key="1">
    <source>
        <dbReference type="EMBL" id="CZE49187.1"/>
    </source>
</evidence>
<name>A0A128EKR1_9BACT</name>
<gene>
    <name evidence="1" type="ORF">ERS672216_01796</name>
</gene>
<reference evidence="1 2" key="1">
    <citation type="submission" date="2016-02" db="EMBL/GenBank/DDBJ databases">
        <authorList>
            <consortium name="Pathogen Informatics"/>
        </authorList>
    </citation>
    <scope>NUCLEOTIDE SEQUENCE [LARGE SCALE GENOMIC DNA]</scope>
    <source>
        <strain evidence="1 2">RC20</strain>
    </source>
</reference>
<sequence>MIRFILVFSIFISSVLAIDVYDVKNWNDIGQYNRICQDSVRDLFISKQDESIANIYANACLKMDKISELIIPMVMLYKTKDQRENAALYSTILFQKKMLYLALADKVDISYIRTPKINYVLSMVFDKFVQGEYTLKNNIYSMVLDDSQHCDLLMKEENGIKQMVVLLYKDGKINSVKKYW</sequence>
<proteinExistence type="predicted"/>
<dbReference type="EMBL" id="FIZP01000015">
    <property type="protein sequence ID" value="CZE49187.1"/>
    <property type="molecule type" value="Genomic_DNA"/>
</dbReference>
<accession>A0A128EKR1</accession>
<keyword evidence="2" id="KW-1185">Reference proteome</keyword>
<protein>
    <submittedName>
        <fullName evidence="1">Uncharacterized protein</fullName>
    </submittedName>
</protein>
<dbReference type="RefSeq" id="WP_242648002.1">
    <property type="nucleotide sequence ID" value="NZ_CP053844.1"/>
</dbReference>